<proteinExistence type="inferred from homology"/>
<accession>E1SV17</accession>
<dbReference type="Gene3D" id="1.10.10.10">
    <property type="entry name" value="Winged helix-like DNA-binding domain superfamily/Winged helix DNA-binding domain"/>
    <property type="match status" value="1"/>
</dbReference>
<dbReference type="Proteomes" id="UP000006683">
    <property type="component" value="Chromosome"/>
</dbReference>
<dbReference type="Pfam" id="PF02001">
    <property type="entry name" value="DUF134"/>
    <property type="match status" value="1"/>
</dbReference>
<dbReference type="KEGG" id="fbl:Fbal_3118"/>
<dbReference type="AlphaFoldDB" id="E1SV17"/>
<gene>
    <name evidence="3" type="ordered locus">Fbal_3118</name>
</gene>
<dbReference type="RefSeq" id="WP_013346623.1">
    <property type="nucleotide sequence ID" value="NC_014541.1"/>
</dbReference>
<dbReference type="InterPro" id="IPR036388">
    <property type="entry name" value="WH-like_DNA-bd_sf"/>
</dbReference>
<dbReference type="STRING" id="550540.Fbal_3118"/>
<sequence length="96" mass="10433">MVRPRKPRCLCANAPCSLFKPNGIPARDLPRQRLTAEEFEALSLVDAEGLNQLQAAERMGVSRQTLGNALGRARRKIAEAITQGHAIELPSEVEGA</sequence>
<dbReference type="SUPFAM" id="SSF88659">
    <property type="entry name" value="Sigma3 and sigma4 domains of RNA polymerase sigma factors"/>
    <property type="match status" value="1"/>
</dbReference>
<organism evidence="3 4">
    <name type="scientific">Ferrimonas balearica (strain DSM 9799 / CCM 4581 / KCTC 23876 / PAT)</name>
    <dbReference type="NCBI Taxonomy" id="550540"/>
    <lineage>
        <taxon>Bacteria</taxon>
        <taxon>Pseudomonadati</taxon>
        <taxon>Pseudomonadota</taxon>
        <taxon>Gammaproteobacteria</taxon>
        <taxon>Alteromonadales</taxon>
        <taxon>Ferrimonadaceae</taxon>
        <taxon>Ferrimonas</taxon>
    </lineage>
</organism>
<dbReference type="HAMAP" id="MF_00674">
    <property type="entry name" value="UPF0251"/>
    <property type="match status" value="1"/>
</dbReference>
<evidence type="ECO:0000256" key="1">
    <source>
        <dbReference type="ARBA" id="ARBA00009350"/>
    </source>
</evidence>
<dbReference type="InterPro" id="IPR013324">
    <property type="entry name" value="RNA_pol_sigma_r3/r4-like"/>
</dbReference>
<dbReference type="OrthoDB" id="280278at2"/>
<dbReference type="PANTHER" id="PTHR37478:SF2">
    <property type="entry name" value="UPF0251 PROTEIN TK0562"/>
    <property type="match status" value="1"/>
</dbReference>
<dbReference type="InterPro" id="IPR002852">
    <property type="entry name" value="UPF0251"/>
</dbReference>
<dbReference type="eggNOG" id="COG1342">
    <property type="taxonomic scope" value="Bacteria"/>
</dbReference>
<comment type="similarity">
    <text evidence="1 2">Belongs to the UPF0251 family.</text>
</comment>
<dbReference type="EMBL" id="CP002209">
    <property type="protein sequence ID" value="ADN77317.1"/>
    <property type="molecule type" value="Genomic_DNA"/>
</dbReference>
<dbReference type="PANTHER" id="PTHR37478">
    <property type="match status" value="1"/>
</dbReference>
<evidence type="ECO:0000256" key="2">
    <source>
        <dbReference type="HAMAP-Rule" id="MF_00674"/>
    </source>
</evidence>
<protein>
    <recommendedName>
        <fullName evidence="2">UPF0251 protein Fbal_3118</fullName>
    </recommendedName>
</protein>
<dbReference type="HOGENOM" id="CLU_094511_2_1_6"/>
<name>E1SV17_FERBD</name>
<reference evidence="3 4" key="1">
    <citation type="journal article" date="2010" name="Stand. Genomic Sci.">
        <title>Complete genome sequence of Ferrimonas balearica type strain (PAT).</title>
        <authorList>
            <person name="Nolan M."/>
            <person name="Sikorski J."/>
            <person name="Davenport K."/>
            <person name="Lucas S."/>
            <person name="Glavina Del Rio T."/>
            <person name="Tice H."/>
            <person name="Cheng J."/>
            <person name="Goodwin L."/>
            <person name="Pitluck S."/>
            <person name="Liolios K."/>
            <person name="Ivanova N."/>
            <person name="Mavromatis K."/>
            <person name="Ovchinnikova G."/>
            <person name="Pati A."/>
            <person name="Chen A."/>
            <person name="Palaniappan K."/>
            <person name="Land M."/>
            <person name="Hauser L."/>
            <person name="Chang Y."/>
            <person name="Jeffries C."/>
            <person name="Tapia R."/>
            <person name="Brettin T."/>
            <person name="Detter J."/>
            <person name="Han C."/>
            <person name="Yasawong M."/>
            <person name="Rohde M."/>
            <person name="Tindall B."/>
            <person name="Goker M."/>
            <person name="Woyke T."/>
            <person name="Bristow J."/>
            <person name="Eisen J."/>
            <person name="Markowitz V."/>
            <person name="Hugenholtz P."/>
            <person name="Kyrpides N."/>
            <person name="Klenk H."/>
            <person name="Lapidus A."/>
        </authorList>
    </citation>
    <scope>NUCLEOTIDE SEQUENCE [LARGE SCALE GENOMIC DNA]</scope>
    <source>
        <strain evidence="4">DSM 9799 / CCM 4581 / KCTC 23876 / PAT</strain>
    </source>
</reference>
<dbReference type="GeneID" id="67183338"/>
<keyword evidence="4" id="KW-1185">Reference proteome</keyword>
<evidence type="ECO:0000313" key="4">
    <source>
        <dbReference type="Proteomes" id="UP000006683"/>
    </source>
</evidence>
<evidence type="ECO:0000313" key="3">
    <source>
        <dbReference type="EMBL" id="ADN77317.1"/>
    </source>
</evidence>